<accession>A0A1L9PIE6</accession>
<keyword evidence="3" id="KW-1185">Reference proteome</keyword>
<evidence type="ECO:0000313" key="2">
    <source>
        <dbReference type="EMBL" id="OJJ01278.1"/>
    </source>
</evidence>
<gene>
    <name evidence="2" type="ORF">ASPVEDRAFT_626884</name>
</gene>
<sequence length="204" mass="23204">MSDLEQPVAPTEENRPSTQTAGQDQPIPDVLESAPKLHLQDEEPSGLVTLREGVSNTYVVLVQGIANREWKAQKRWQTWMAWFDSMGLKDDHTIKAYYYDITSEDPGIFNVDGIEKESRKLLEDLAGDRKTRSQQEIYIHSPGHWRNNSQESPHPCQHGADHVRRSGLSHVRSDICQLSTQACYDRGSRGLYRRAPLTELVLPP</sequence>
<reference evidence="3" key="1">
    <citation type="journal article" date="2017" name="Genome Biol.">
        <title>Comparative genomics reveals high biological diversity and specific adaptations in the industrially and medically important fungal genus Aspergillus.</title>
        <authorList>
            <person name="de Vries R.P."/>
            <person name="Riley R."/>
            <person name="Wiebenga A."/>
            <person name="Aguilar-Osorio G."/>
            <person name="Amillis S."/>
            <person name="Uchima C.A."/>
            <person name="Anderluh G."/>
            <person name="Asadollahi M."/>
            <person name="Askin M."/>
            <person name="Barry K."/>
            <person name="Battaglia E."/>
            <person name="Bayram O."/>
            <person name="Benocci T."/>
            <person name="Braus-Stromeyer S.A."/>
            <person name="Caldana C."/>
            <person name="Canovas D."/>
            <person name="Cerqueira G.C."/>
            <person name="Chen F."/>
            <person name="Chen W."/>
            <person name="Choi C."/>
            <person name="Clum A."/>
            <person name="Dos Santos R.A."/>
            <person name="Damasio A.R."/>
            <person name="Diallinas G."/>
            <person name="Emri T."/>
            <person name="Fekete E."/>
            <person name="Flipphi M."/>
            <person name="Freyberg S."/>
            <person name="Gallo A."/>
            <person name="Gournas C."/>
            <person name="Habgood R."/>
            <person name="Hainaut M."/>
            <person name="Harispe M.L."/>
            <person name="Henrissat B."/>
            <person name="Hilden K.S."/>
            <person name="Hope R."/>
            <person name="Hossain A."/>
            <person name="Karabika E."/>
            <person name="Karaffa L."/>
            <person name="Karanyi Z."/>
            <person name="Krasevec N."/>
            <person name="Kuo A."/>
            <person name="Kusch H."/>
            <person name="LaButti K."/>
            <person name="Lagendijk E.L."/>
            <person name="Lapidus A."/>
            <person name="Levasseur A."/>
            <person name="Lindquist E."/>
            <person name="Lipzen A."/>
            <person name="Logrieco A.F."/>
            <person name="MacCabe A."/>
            <person name="Maekelae M.R."/>
            <person name="Malavazi I."/>
            <person name="Melin P."/>
            <person name="Meyer V."/>
            <person name="Mielnichuk N."/>
            <person name="Miskei M."/>
            <person name="Molnar A.P."/>
            <person name="Mule G."/>
            <person name="Ngan C.Y."/>
            <person name="Orejas M."/>
            <person name="Orosz E."/>
            <person name="Ouedraogo J.P."/>
            <person name="Overkamp K.M."/>
            <person name="Park H.-S."/>
            <person name="Perrone G."/>
            <person name="Piumi F."/>
            <person name="Punt P.J."/>
            <person name="Ram A.F."/>
            <person name="Ramon A."/>
            <person name="Rauscher S."/>
            <person name="Record E."/>
            <person name="Riano-Pachon D.M."/>
            <person name="Robert V."/>
            <person name="Roehrig J."/>
            <person name="Ruller R."/>
            <person name="Salamov A."/>
            <person name="Salih N.S."/>
            <person name="Samson R.A."/>
            <person name="Sandor E."/>
            <person name="Sanguinetti M."/>
            <person name="Schuetze T."/>
            <person name="Sepcic K."/>
            <person name="Shelest E."/>
            <person name="Sherlock G."/>
            <person name="Sophianopoulou V."/>
            <person name="Squina F.M."/>
            <person name="Sun H."/>
            <person name="Susca A."/>
            <person name="Todd R.B."/>
            <person name="Tsang A."/>
            <person name="Unkles S.E."/>
            <person name="van de Wiele N."/>
            <person name="van Rossen-Uffink D."/>
            <person name="Oliveira J.V."/>
            <person name="Vesth T.C."/>
            <person name="Visser J."/>
            <person name="Yu J.-H."/>
            <person name="Zhou M."/>
            <person name="Andersen M.R."/>
            <person name="Archer D.B."/>
            <person name="Baker S.E."/>
            <person name="Benoit I."/>
            <person name="Brakhage A.A."/>
            <person name="Braus G.H."/>
            <person name="Fischer R."/>
            <person name="Frisvad J.C."/>
            <person name="Goldman G.H."/>
            <person name="Houbraken J."/>
            <person name="Oakley B."/>
            <person name="Pocsi I."/>
            <person name="Scazzocchio C."/>
            <person name="Seiboth B."/>
            <person name="vanKuyk P.A."/>
            <person name="Wortman J."/>
            <person name="Dyer P.S."/>
            <person name="Grigoriev I.V."/>
        </authorList>
    </citation>
    <scope>NUCLEOTIDE SEQUENCE [LARGE SCALE GENOMIC DNA]</scope>
    <source>
        <strain evidence="3">CBS 583.65</strain>
    </source>
</reference>
<proteinExistence type="predicted"/>
<protein>
    <submittedName>
        <fullName evidence="2">Uncharacterized protein</fullName>
    </submittedName>
</protein>
<evidence type="ECO:0000313" key="3">
    <source>
        <dbReference type="Proteomes" id="UP000184073"/>
    </source>
</evidence>
<dbReference type="Proteomes" id="UP000184073">
    <property type="component" value="Unassembled WGS sequence"/>
</dbReference>
<name>A0A1L9PIE6_ASPVE</name>
<dbReference type="GeneID" id="63731142"/>
<dbReference type="VEuPathDB" id="FungiDB:ASPVEDRAFT_626884"/>
<dbReference type="EMBL" id="KV878128">
    <property type="protein sequence ID" value="OJJ01278.1"/>
    <property type="molecule type" value="Genomic_DNA"/>
</dbReference>
<evidence type="ECO:0000256" key="1">
    <source>
        <dbReference type="SAM" id="MobiDB-lite"/>
    </source>
</evidence>
<organism evidence="2 3">
    <name type="scientific">Aspergillus versicolor CBS 583.65</name>
    <dbReference type="NCBI Taxonomy" id="1036611"/>
    <lineage>
        <taxon>Eukaryota</taxon>
        <taxon>Fungi</taxon>
        <taxon>Dikarya</taxon>
        <taxon>Ascomycota</taxon>
        <taxon>Pezizomycotina</taxon>
        <taxon>Eurotiomycetes</taxon>
        <taxon>Eurotiomycetidae</taxon>
        <taxon>Eurotiales</taxon>
        <taxon>Aspergillaceae</taxon>
        <taxon>Aspergillus</taxon>
        <taxon>Aspergillus subgen. Nidulantes</taxon>
    </lineage>
</organism>
<feature type="region of interest" description="Disordered" evidence="1">
    <location>
        <begin position="1"/>
        <end position="29"/>
    </location>
</feature>
<dbReference type="AlphaFoldDB" id="A0A1L9PIE6"/>
<dbReference type="RefSeq" id="XP_040667040.1">
    <property type="nucleotide sequence ID" value="XM_040815631.1"/>
</dbReference>
<feature type="region of interest" description="Disordered" evidence="1">
    <location>
        <begin position="143"/>
        <end position="163"/>
    </location>
</feature>